<sequence length="410" mass="44356">MKRTRVKPSLTIWDVTWIVTYWSLRQSGKAIVWTGKKAAIHTGRLAKSTAKPIGAGLQNRVALVSSRAKERAEFGFWTSMVETLDGVRIPAWSVGSWLDQHDGPAADPTTFSGQERRSHEPVRATAERLDRPAATPLAGRRGKKLKPPSRDAAVKCRCGWTGIERDYARHVIACARKDLHATRAVQVALAEHADRFIKKPTNAPGVGQKGTGMNLRDWTKSAIILTRPNIHHPAELATWLQLAAKGTDPLATALRTLADGFVRAQVDAEIVQPVERAAVAAGHIKGAFVTAAKVSINLYATIPVFVSKNTGTMSDPSAWSKSAEILAEPFIDSPRQLGAWLLEAAAPKELPQNILILLLDYLKDAKVHASIITALEGAIADARMICMALKQAGDEATSLYGAVPEFKAAG</sequence>
<name>W5WAX8_9PSEU</name>
<dbReference type="RefSeq" id="WP_148309599.1">
    <property type="nucleotide sequence ID" value="NZ_CP007155.1"/>
</dbReference>
<accession>W5WAX8</accession>
<evidence type="ECO:0000313" key="2">
    <source>
        <dbReference type="EMBL" id="AHH98288.1"/>
    </source>
</evidence>
<organism evidence="2 3">
    <name type="scientific">Kutzneria albida DSM 43870</name>
    <dbReference type="NCBI Taxonomy" id="1449976"/>
    <lineage>
        <taxon>Bacteria</taxon>
        <taxon>Bacillati</taxon>
        <taxon>Actinomycetota</taxon>
        <taxon>Actinomycetes</taxon>
        <taxon>Pseudonocardiales</taxon>
        <taxon>Pseudonocardiaceae</taxon>
        <taxon>Kutzneria</taxon>
    </lineage>
</organism>
<protein>
    <submittedName>
        <fullName evidence="2">Uncharacterized protein</fullName>
    </submittedName>
</protein>
<feature type="compositionally biased region" description="Basic and acidic residues" evidence="1">
    <location>
        <begin position="114"/>
        <end position="131"/>
    </location>
</feature>
<proteinExistence type="predicted"/>
<dbReference type="STRING" id="1449976.KALB_4926"/>
<dbReference type="Proteomes" id="UP000019225">
    <property type="component" value="Chromosome"/>
</dbReference>
<gene>
    <name evidence="2" type="ORF">KALB_4926</name>
</gene>
<dbReference type="EMBL" id="CP007155">
    <property type="protein sequence ID" value="AHH98288.1"/>
    <property type="molecule type" value="Genomic_DNA"/>
</dbReference>
<keyword evidence="3" id="KW-1185">Reference proteome</keyword>
<evidence type="ECO:0000313" key="3">
    <source>
        <dbReference type="Proteomes" id="UP000019225"/>
    </source>
</evidence>
<dbReference type="AlphaFoldDB" id="W5WAX8"/>
<reference evidence="2 3" key="1">
    <citation type="journal article" date="2014" name="BMC Genomics">
        <title>Complete genome sequence of producer of the glycopeptide antibiotic Aculeximycin Kutzneria albida DSM 43870T, a representative of minor genus of Pseudonocardiaceae.</title>
        <authorList>
            <person name="Rebets Y."/>
            <person name="Tokovenko B."/>
            <person name="Lushchyk I."/>
            <person name="Ruckert C."/>
            <person name="Zaburannyi N."/>
            <person name="Bechthold A."/>
            <person name="Kalinowski J."/>
            <person name="Luzhetskyy A."/>
        </authorList>
    </citation>
    <scope>NUCLEOTIDE SEQUENCE [LARGE SCALE GENOMIC DNA]</scope>
    <source>
        <strain evidence="2">DSM 43870</strain>
    </source>
</reference>
<dbReference type="HOGENOM" id="CLU_670460_0_0_11"/>
<feature type="region of interest" description="Disordered" evidence="1">
    <location>
        <begin position="103"/>
        <end position="148"/>
    </location>
</feature>
<evidence type="ECO:0000256" key="1">
    <source>
        <dbReference type="SAM" id="MobiDB-lite"/>
    </source>
</evidence>
<dbReference type="KEGG" id="kal:KALB_4926"/>